<name>A0A9X3PXF9_9ACTN</name>
<evidence type="ECO:0000313" key="1">
    <source>
        <dbReference type="EMBL" id="MDA1387803.1"/>
    </source>
</evidence>
<evidence type="ECO:0000313" key="4">
    <source>
        <dbReference type="Proteomes" id="UP001183604"/>
    </source>
</evidence>
<proteinExistence type="predicted"/>
<dbReference type="EMBL" id="JAPZVQ010000019">
    <property type="protein sequence ID" value="MDA1387803.1"/>
    <property type="molecule type" value="Genomic_DNA"/>
</dbReference>
<dbReference type="AlphaFoldDB" id="A0A9X3PXF9"/>
<evidence type="ECO:0000313" key="2">
    <source>
        <dbReference type="EMBL" id="MDR7337436.1"/>
    </source>
</evidence>
<dbReference type="PANTHER" id="PTHR34724">
    <property type="entry name" value="OS12G0596101 PROTEIN"/>
    <property type="match status" value="1"/>
</dbReference>
<dbReference type="RefSeq" id="WP_270124297.1">
    <property type="nucleotide sequence ID" value="NZ_BAAAOM010000002.1"/>
</dbReference>
<keyword evidence="4" id="KW-1185">Reference proteome</keyword>
<dbReference type="PANTHER" id="PTHR34724:SF2">
    <property type="entry name" value="OS12G0596101 PROTEIN"/>
    <property type="match status" value="1"/>
</dbReference>
<dbReference type="Proteomes" id="UP001145799">
    <property type="component" value="Unassembled WGS sequence"/>
</dbReference>
<protein>
    <submittedName>
        <fullName evidence="1">Uncharacterized protein</fullName>
    </submittedName>
</protein>
<comment type="caution">
    <text evidence="1">The sequence shown here is derived from an EMBL/GenBank/DDBJ whole genome shotgun (WGS) entry which is preliminary data.</text>
</comment>
<reference evidence="2 4" key="2">
    <citation type="submission" date="2023-07" db="EMBL/GenBank/DDBJ databases">
        <title>Sequencing the genomes of 1000 actinobacteria strains.</title>
        <authorList>
            <person name="Klenk H.-P."/>
        </authorList>
    </citation>
    <scope>NUCLEOTIDE SEQUENCE [LARGE SCALE GENOMIC DNA]</scope>
    <source>
        <strain evidence="2 4">DSM 44724</strain>
    </source>
</reference>
<evidence type="ECO:0000313" key="3">
    <source>
        <dbReference type="Proteomes" id="UP001145799"/>
    </source>
</evidence>
<organism evidence="1 3">
    <name type="scientific">Glycomyces lechevalierae</name>
    <dbReference type="NCBI Taxonomy" id="256034"/>
    <lineage>
        <taxon>Bacteria</taxon>
        <taxon>Bacillati</taxon>
        <taxon>Actinomycetota</taxon>
        <taxon>Actinomycetes</taxon>
        <taxon>Glycomycetales</taxon>
        <taxon>Glycomycetaceae</taxon>
        <taxon>Glycomyces</taxon>
    </lineage>
</organism>
<accession>A0A9X3PXF9</accession>
<dbReference type="EMBL" id="JAVDYD010000001">
    <property type="protein sequence ID" value="MDR7337436.1"/>
    <property type="molecule type" value="Genomic_DNA"/>
</dbReference>
<dbReference type="Proteomes" id="UP001183604">
    <property type="component" value="Unassembled WGS sequence"/>
</dbReference>
<reference evidence="1" key="1">
    <citation type="submission" date="2022-12" db="EMBL/GenBank/DDBJ databases">
        <title>Gycomyces niveus sp.nov., a novel actinomycete isolated from soil in Shouguang.</title>
        <authorList>
            <person name="Yang X."/>
        </authorList>
    </citation>
    <scope>NUCLEOTIDE SEQUENCE</scope>
    <source>
        <strain evidence="1">DSM 44724</strain>
    </source>
</reference>
<gene>
    <name evidence="2" type="ORF">J2S69_001155</name>
    <name evidence="1" type="ORF">O2L01_22615</name>
</gene>
<sequence length="51" mass="5917">MCYPVKCRECGNTTWAGCGEHADEVMREIPKEQRCEGHEKQPGLLTRILRR</sequence>